<dbReference type="PANTHER" id="PTHR43522">
    <property type="entry name" value="TRANSKETOLASE"/>
    <property type="match status" value="1"/>
</dbReference>
<name>A0A941FPY9_9BACI</name>
<evidence type="ECO:0000256" key="1">
    <source>
        <dbReference type="ARBA" id="ARBA00022723"/>
    </source>
</evidence>
<reference evidence="4" key="1">
    <citation type="submission" date="2021-04" db="EMBL/GenBank/DDBJ databases">
        <title>Whole genome sequencing of Enterococci isolates from hospitalized patients.</title>
        <authorList>
            <person name="Ogoti B.M."/>
            <person name="Onyambu F.G."/>
        </authorList>
    </citation>
    <scope>NUCLEOTIDE SEQUENCE</scope>
    <source>
        <strain evidence="4">242</strain>
    </source>
</reference>
<feature type="domain" description="Transketolase-like C-terminal" evidence="3">
    <location>
        <begin position="2"/>
        <end position="39"/>
    </location>
</feature>
<sequence length="52" mass="5631">MASPFGWDRYAGDEGEILAINHFGASAPGGKIMEEFGFTVENVVALVKEMLK</sequence>
<dbReference type="EMBL" id="JAGTPW010000038">
    <property type="protein sequence ID" value="MBR8645505.1"/>
    <property type="molecule type" value="Genomic_DNA"/>
</dbReference>
<dbReference type="SUPFAM" id="SSF52922">
    <property type="entry name" value="TK C-terminal domain-like"/>
    <property type="match status" value="1"/>
</dbReference>
<dbReference type="Proteomes" id="UP000680045">
    <property type="component" value="Unassembled WGS sequence"/>
</dbReference>
<evidence type="ECO:0000313" key="5">
    <source>
        <dbReference type="Proteomes" id="UP000680045"/>
    </source>
</evidence>
<dbReference type="GO" id="GO:0005829">
    <property type="term" value="C:cytosol"/>
    <property type="evidence" value="ECO:0007669"/>
    <property type="project" value="TreeGrafter"/>
</dbReference>
<keyword evidence="1" id="KW-0479">Metal-binding</keyword>
<dbReference type="PANTHER" id="PTHR43522:SF2">
    <property type="entry name" value="TRANSKETOLASE 1-RELATED"/>
    <property type="match status" value="1"/>
</dbReference>
<evidence type="ECO:0000256" key="2">
    <source>
        <dbReference type="ARBA" id="ARBA00022842"/>
    </source>
</evidence>
<evidence type="ECO:0000259" key="3">
    <source>
        <dbReference type="Pfam" id="PF22613"/>
    </source>
</evidence>
<gene>
    <name evidence="4" type="ORF">KEH51_19545</name>
</gene>
<dbReference type="Gene3D" id="3.40.50.920">
    <property type="match status" value="1"/>
</dbReference>
<dbReference type="GO" id="GO:0006098">
    <property type="term" value="P:pentose-phosphate shunt"/>
    <property type="evidence" value="ECO:0007669"/>
    <property type="project" value="TreeGrafter"/>
</dbReference>
<dbReference type="GO" id="GO:0004802">
    <property type="term" value="F:transketolase activity"/>
    <property type="evidence" value="ECO:0007669"/>
    <property type="project" value="TreeGrafter"/>
</dbReference>
<evidence type="ECO:0000313" key="4">
    <source>
        <dbReference type="EMBL" id="MBR8645505.1"/>
    </source>
</evidence>
<organism evidence="4 5">
    <name type="scientific">Peribacillus frigoritolerans</name>
    <dbReference type="NCBI Taxonomy" id="450367"/>
    <lineage>
        <taxon>Bacteria</taxon>
        <taxon>Bacillati</taxon>
        <taxon>Bacillota</taxon>
        <taxon>Bacilli</taxon>
        <taxon>Bacillales</taxon>
        <taxon>Bacillaceae</taxon>
        <taxon>Peribacillus</taxon>
    </lineage>
</organism>
<dbReference type="AlphaFoldDB" id="A0A941FPY9"/>
<proteinExistence type="predicted"/>
<dbReference type="GO" id="GO:0046872">
    <property type="term" value="F:metal ion binding"/>
    <property type="evidence" value="ECO:0007669"/>
    <property type="project" value="UniProtKB-KW"/>
</dbReference>
<dbReference type="InterPro" id="IPR055152">
    <property type="entry name" value="Transketolase-like_C_2"/>
</dbReference>
<dbReference type="Pfam" id="PF22613">
    <property type="entry name" value="Transketolase_C_1"/>
    <property type="match status" value="1"/>
</dbReference>
<keyword evidence="2" id="KW-0460">Magnesium</keyword>
<comment type="caution">
    <text evidence="4">The sequence shown here is derived from an EMBL/GenBank/DDBJ whole genome shotgun (WGS) entry which is preliminary data.</text>
</comment>
<dbReference type="InterPro" id="IPR033247">
    <property type="entry name" value="Transketolase_fam"/>
</dbReference>
<accession>A0A941FPY9</accession>
<dbReference type="InterPro" id="IPR009014">
    <property type="entry name" value="Transketo_C/PFOR_II"/>
</dbReference>
<protein>
    <recommendedName>
        <fullName evidence="3">Transketolase-like C-terminal domain-containing protein</fullName>
    </recommendedName>
</protein>